<proteinExistence type="predicted"/>
<dbReference type="RefSeq" id="WP_262310024.1">
    <property type="nucleotide sequence ID" value="NZ_CP106679.1"/>
</dbReference>
<organism evidence="1 2">
    <name type="scientific">Reichenbachiella agarivorans</name>
    <dbReference type="NCBI Taxonomy" id="2979464"/>
    <lineage>
        <taxon>Bacteria</taxon>
        <taxon>Pseudomonadati</taxon>
        <taxon>Bacteroidota</taxon>
        <taxon>Cytophagia</taxon>
        <taxon>Cytophagales</taxon>
        <taxon>Reichenbachiellaceae</taxon>
        <taxon>Reichenbachiella</taxon>
    </lineage>
</organism>
<reference evidence="1" key="1">
    <citation type="submission" date="2022-09" db="EMBL/GenBank/DDBJ databases">
        <title>Comparative genomics and taxonomic characterization of three novel marine species of genus Reichenbachiella exhibiting antioxidant and polysaccharide degradation activities.</title>
        <authorList>
            <person name="Muhammad N."/>
            <person name="Lee Y.-J."/>
            <person name="Ko J."/>
            <person name="Kim S.-G."/>
        </authorList>
    </citation>
    <scope>NUCLEOTIDE SEQUENCE</scope>
    <source>
        <strain evidence="1">BKB1-1</strain>
    </source>
</reference>
<dbReference type="Proteomes" id="UP001065174">
    <property type="component" value="Chromosome"/>
</dbReference>
<dbReference type="SUPFAM" id="SSF101874">
    <property type="entry name" value="YceI-like"/>
    <property type="match status" value="1"/>
</dbReference>
<accession>A0ABY6CPZ1</accession>
<dbReference type="InterPro" id="IPR036761">
    <property type="entry name" value="TTHA0802/YceI-like_sf"/>
</dbReference>
<dbReference type="EMBL" id="CP106679">
    <property type="protein sequence ID" value="UXP32589.1"/>
    <property type="molecule type" value="Genomic_DNA"/>
</dbReference>
<evidence type="ECO:0008006" key="3">
    <source>
        <dbReference type="Google" id="ProtNLM"/>
    </source>
</evidence>
<evidence type="ECO:0000313" key="2">
    <source>
        <dbReference type="Proteomes" id="UP001065174"/>
    </source>
</evidence>
<evidence type="ECO:0000313" key="1">
    <source>
        <dbReference type="EMBL" id="UXP32589.1"/>
    </source>
</evidence>
<keyword evidence="2" id="KW-1185">Reference proteome</keyword>
<gene>
    <name evidence="1" type="ORF">N6H18_01210</name>
</gene>
<name>A0ABY6CPZ1_9BACT</name>
<dbReference type="Gene3D" id="2.40.128.110">
    <property type="entry name" value="Lipid/polyisoprenoid-binding, YceI-like"/>
    <property type="match status" value="1"/>
</dbReference>
<sequence length="175" mass="19949">MSVTASHFVIYGQTNVNTFECEMDQRYASDPIMVKSLWSKNRITFEGLKLRFPLNDFDCGVEAMSNDLKETLKSDSYPYLYLQINYIQIKEGKQEIEKLSVVSSIDITLAGVSKKYEIKNGNVINHSESSLTLTGHENLDMTDFKIDPPVKFWGMVKVDSQLSVGFEIKMEVINL</sequence>
<protein>
    <recommendedName>
        <fullName evidence="3">YceI-like domain-containing protein</fullName>
    </recommendedName>
</protein>